<feature type="compositionally biased region" description="Basic and acidic residues" evidence="1">
    <location>
        <begin position="732"/>
        <end position="745"/>
    </location>
</feature>
<dbReference type="VEuPathDB" id="FungiDB:AAP_05674"/>
<feature type="compositionally biased region" description="Basic residues" evidence="1">
    <location>
        <begin position="1104"/>
        <end position="1116"/>
    </location>
</feature>
<feature type="compositionally biased region" description="Basic and acidic residues" evidence="1">
    <location>
        <begin position="977"/>
        <end position="993"/>
    </location>
</feature>
<feature type="compositionally biased region" description="Basic and acidic residues" evidence="1">
    <location>
        <begin position="327"/>
        <end position="341"/>
    </location>
</feature>
<feature type="compositionally biased region" description="Basic and acidic residues" evidence="1">
    <location>
        <begin position="626"/>
        <end position="635"/>
    </location>
</feature>
<feature type="compositionally biased region" description="Basic and acidic residues" evidence="1">
    <location>
        <begin position="796"/>
        <end position="807"/>
    </location>
</feature>
<dbReference type="GO" id="GO:0051014">
    <property type="term" value="P:actin filament severing"/>
    <property type="evidence" value="ECO:0007669"/>
    <property type="project" value="TreeGrafter"/>
</dbReference>
<dbReference type="GO" id="GO:0051015">
    <property type="term" value="F:actin filament binding"/>
    <property type="evidence" value="ECO:0007669"/>
    <property type="project" value="InterPro"/>
</dbReference>
<feature type="compositionally biased region" description="Pro residues" evidence="1">
    <location>
        <begin position="1584"/>
        <end position="1599"/>
    </location>
</feature>
<dbReference type="OrthoDB" id="6375767at2759"/>
<dbReference type="GO" id="GO:0005546">
    <property type="term" value="F:phosphatidylinositol-4,5-bisphosphate binding"/>
    <property type="evidence" value="ECO:0007669"/>
    <property type="project" value="TreeGrafter"/>
</dbReference>
<feature type="compositionally biased region" description="Basic and acidic residues" evidence="1">
    <location>
        <begin position="43"/>
        <end position="62"/>
    </location>
</feature>
<feature type="compositionally biased region" description="Polar residues" evidence="1">
    <location>
        <begin position="1085"/>
        <end position="1094"/>
    </location>
</feature>
<dbReference type="InterPro" id="IPR025118">
    <property type="entry name" value="DUF4045"/>
</dbReference>
<feature type="compositionally biased region" description="Basic and acidic residues" evidence="1">
    <location>
        <begin position="862"/>
        <end position="871"/>
    </location>
</feature>
<organism evidence="4 5">
    <name type="scientific">Ascosphaera apis ARSEF 7405</name>
    <dbReference type="NCBI Taxonomy" id="392613"/>
    <lineage>
        <taxon>Eukaryota</taxon>
        <taxon>Fungi</taxon>
        <taxon>Dikarya</taxon>
        <taxon>Ascomycota</taxon>
        <taxon>Pezizomycotina</taxon>
        <taxon>Eurotiomycetes</taxon>
        <taxon>Eurotiomycetidae</taxon>
        <taxon>Onygenales</taxon>
        <taxon>Ascosphaeraceae</taxon>
        <taxon>Ascosphaera</taxon>
    </lineage>
</organism>
<feature type="compositionally biased region" description="Pro residues" evidence="1">
    <location>
        <begin position="1022"/>
        <end position="1031"/>
    </location>
</feature>
<feature type="compositionally biased region" description="Low complexity" evidence="1">
    <location>
        <begin position="1117"/>
        <end position="1133"/>
    </location>
</feature>
<protein>
    <submittedName>
        <fullName evidence="4">Gelsolin</fullName>
    </submittedName>
</protein>
<dbReference type="InterPro" id="IPR029006">
    <property type="entry name" value="ADF-H/Gelsolin-like_dom_sf"/>
</dbReference>
<feature type="compositionally biased region" description="Basic and acidic residues" evidence="1">
    <location>
        <begin position="1358"/>
        <end position="1367"/>
    </location>
</feature>
<feature type="compositionally biased region" description="Polar residues" evidence="1">
    <location>
        <begin position="296"/>
        <end position="326"/>
    </location>
</feature>
<feature type="compositionally biased region" description="Polar residues" evidence="1">
    <location>
        <begin position="1514"/>
        <end position="1535"/>
    </location>
</feature>
<dbReference type="Pfam" id="PF25480">
    <property type="entry name" value="DUF7904"/>
    <property type="match status" value="1"/>
</dbReference>
<dbReference type="Proteomes" id="UP000242877">
    <property type="component" value="Unassembled WGS sequence"/>
</dbReference>
<feature type="compositionally biased region" description="Basic and acidic residues" evidence="1">
    <location>
        <begin position="136"/>
        <end position="145"/>
    </location>
</feature>
<evidence type="ECO:0000313" key="4">
    <source>
        <dbReference type="EMBL" id="KZZ87441.1"/>
    </source>
</evidence>
<feature type="compositionally biased region" description="Polar residues" evidence="1">
    <location>
        <begin position="66"/>
        <end position="78"/>
    </location>
</feature>
<comment type="caution">
    <text evidence="4">The sequence shown here is derived from an EMBL/GenBank/DDBJ whole genome shotgun (WGS) entry which is preliminary data.</text>
</comment>
<feature type="compositionally biased region" description="Basic and acidic residues" evidence="1">
    <location>
        <begin position="884"/>
        <end position="910"/>
    </location>
</feature>
<feature type="compositionally biased region" description="Low complexity" evidence="1">
    <location>
        <begin position="1543"/>
        <end position="1556"/>
    </location>
</feature>
<feature type="compositionally biased region" description="Basic and acidic residues" evidence="1">
    <location>
        <begin position="242"/>
        <end position="253"/>
    </location>
</feature>
<feature type="compositionally biased region" description="Basic and acidic residues" evidence="1">
    <location>
        <begin position="1222"/>
        <end position="1231"/>
    </location>
</feature>
<dbReference type="GO" id="GO:0015629">
    <property type="term" value="C:actin cytoskeleton"/>
    <property type="evidence" value="ECO:0007669"/>
    <property type="project" value="TreeGrafter"/>
</dbReference>
<feature type="region of interest" description="Disordered" evidence="1">
    <location>
        <begin position="43"/>
        <end position="1602"/>
    </location>
</feature>
<feature type="compositionally biased region" description="Low complexity" evidence="1">
    <location>
        <begin position="352"/>
        <end position="373"/>
    </location>
</feature>
<feature type="compositionally biased region" description="Polar residues" evidence="1">
    <location>
        <begin position="1453"/>
        <end position="1470"/>
    </location>
</feature>
<feature type="compositionally biased region" description="Polar residues" evidence="1">
    <location>
        <begin position="374"/>
        <end position="385"/>
    </location>
</feature>
<feature type="compositionally biased region" description="Basic and acidic residues" evidence="1">
    <location>
        <begin position="671"/>
        <end position="716"/>
    </location>
</feature>
<dbReference type="InterPro" id="IPR057226">
    <property type="entry name" value="DUF7904"/>
</dbReference>
<feature type="compositionally biased region" description="Low complexity" evidence="1">
    <location>
        <begin position="79"/>
        <end position="101"/>
    </location>
</feature>
<gene>
    <name evidence="4" type="ORF">AAP_05674</name>
</gene>
<feature type="compositionally biased region" description="Polar residues" evidence="1">
    <location>
        <begin position="568"/>
        <end position="580"/>
    </location>
</feature>
<feature type="compositionally biased region" description="Polar residues" evidence="1">
    <location>
        <begin position="530"/>
        <end position="542"/>
    </location>
</feature>
<feature type="compositionally biased region" description="Low complexity" evidence="1">
    <location>
        <begin position="545"/>
        <end position="566"/>
    </location>
</feature>
<feature type="compositionally biased region" description="Low complexity" evidence="1">
    <location>
        <begin position="166"/>
        <end position="185"/>
    </location>
</feature>
<dbReference type="GO" id="GO:0051016">
    <property type="term" value="P:barbed-end actin filament capping"/>
    <property type="evidence" value="ECO:0007669"/>
    <property type="project" value="TreeGrafter"/>
</dbReference>
<feature type="compositionally biased region" description="Low complexity" evidence="1">
    <location>
        <begin position="1471"/>
        <end position="1513"/>
    </location>
</feature>
<dbReference type="SUPFAM" id="SSF55753">
    <property type="entry name" value="Actin depolymerizing proteins"/>
    <property type="match status" value="3"/>
</dbReference>
<evidence type="ECO:0000313" key="5">
    <source>
        <dbReference type="Proteomes" id="UP000242877"/>
    </source>
</evidence>
<evidence type="ECO:0000259" key="3">
    <source>
        <dbReference type="Pfam" id="PF25480"/>
    </source>
</evidence>
<name>A0A167VF51_9EURO</name>
<dbReference type="SMART" id="SM00262">
    <property type="entry name" value="GEL"/>
    <property type="match status" value="2"/>
</dbReference>
<keyword evidence="5" id="KW-1185">Reference proteome</keyword>
<feature type="compositionally biased region" description="Polar residues" evidence="1">
    <location>
        <begin position="761"/>
        <end position="791"/>
    </location>
</feature>
<dbReference type="GO" id="GO:0008154">
    <property type="term" value="P:actin polymerization or depolymerization"/>
    <property type="evidence" value="ECO:0007669"/>
    <property type="project" value="TreeGrafter"/>
</dbReference>
<feature type="compositionally biased region" description="Basic and acidic residues" evidence="1">
    <location>
        <begin position="1202"/>
        <end position="1211"/>
    </location>
</feature>
<dbReference type="PANTHER" id="PTHR11977">
    <property type="entry name" value="VILLIN"/>
    <property type="match status" value="1"/>
</dbReference>
<evidence type="ECO:0000256" key="1">
    <source>
        <dbReference type="SAM" id="MobiDB-lite"/>
    </source>
</evidence>
<feature type="compositionally biased region" description="Basic and acidic residues" evidence="1">
    <location>
        <begin position="948"/>
        <end position="957"/>
    </location>
</feature>
<dbReference type="EMBL" id="AZGZ01000034">
    <property type="protein sequence ID" value="KZZ87441.1"/>
    <property type="molecule type" value="Genomic_DNA"/>
</dbReference>
<feature type="compositionally biased region" description="Basic and acidic residues" evidence="1">
    <location>
        <begin position="923"/>
        <end position="937"/>
    </location>
</feature>
<feature type="domain" description="DUF7904" evidence="3">
    <location>
        <begin position="1648"/>
        <end position="1747"/>
    </location>
</feature>
<feature type="compositionally biased region" description="Basic and acidic residues" evidence="1">
    <location>
        <begin position="1417"/>
        <end position="1428"/>
    </location>
</feature>
<dbReference type="Pfam" id="PF13254">
    <property type="entry name" value="DUF4045"/>
    <property type="match status" value="1"/>
</dbReference>
<sequence length="2008" mass="215999">MPSPPPDDGSEDVNDFLLRIRELGNKRDKEDEERTRKLEEEIIQGRKEREARRAVKPTERARSISPEKSLSDRASLTFASSPVTGAGAAAGGASSSTPSASRIAPPVDLFPTQHQHQHQQSQDTTSAAKEEEEAGKEEKEGKEAGEDNSTSMEQLHSREDALAKLGGSTTSSASGAAAGPGSFASWKQARSGPGGKKSGSSDLDASAREKENERISLDSATRDELASKPPSSTTAFPPIPSSKDEREHERDEIMDNASGVATTSSRERTSASTSFAAFRKARENQAAGGSPASLHRPSNSRALDSVPSLTPTPITKRTGLGSPQSLQHHDDSSELESKLTDAQEPQRPPSPSRMTSIASNSSASATTPFPSLSRTGSRFSNSGLGSPSPLIGRARMNSRASLHDGNDSIAMSPSQNRLANGASPLARPSSPERQPLTPVGGSIDRPSSPTKGLGGFVQSGMLRRSDSVSKRWSAMNLNNPAGLGRRDSVSNVSAAGDRPDSSYNDLATPVLTPGPVLGATATDEEPVSGATPTRASTLSGSRPKSLVIKRSDSVSSSQSALAMGSDGTPLSPNKRWSPSKASWLESALNRPESPTKKHAPPAFGQEPEWKSQLAKMKASRQAAQREAQEKEKESGKGPGIEDPFKKESIPVLRKPDVGGRSFAGRMGLKPLAKEEDLTEKDEKKNTEAEEKRKSDPPAKPEKSATLRRSLEKKDLDSLNTTTPAAPADETEPAEKDKEPEKEPETKPAPPPSKPTISTTSNSVLSRINSLNSNPRTPSPNKLRETPSQFDFRSNLRRRDGNTTDLERQPSNATLSAANKSPAEGQASEFQNVFAKLKRTNTGAGQGTSPISKSPSVKSPSAFKDDFKDNITRGKSALNQTGGPKKTERVDEFKESLNKQRESFQVKDETGHPVGLRGRTGSILEKKADVVPEALERRRALKSSVDLRSAARDKEKVNEPPLPTKPLPFARTLSQKNAAEKKDEPAAVEEKETEPLPEQKSPGLPSSPLDNAASSNDLNTTQPSPPIQPQPNRPLAAGIANRLNPNLAGLLSRGPPSPSNNEGSSRASPAVSGTASPAPRPLAGSASRSTSSEQPGQGPALTHMTKARARGPKRRAPKAAASSSAAAAKSTPSSVGVSRKLPVPPEQKAAPEPTEEKSEEPLQARISRLRSGIAAGNVPEATKKLVTAKQEAAKAAAPPPVAKKSDDVRRISENLSNRNSVEVLKEGSDGEKTPPPVPLHKKPSLEAKEKPALPKRSSQEALKKDLESPKPSPTLPRKPSFENRPSPTLTKKASFETRKPSPGLSPKPDLPTRTQGPVSPSISDRLNQFQGTSAPFKGLRKSPTWGGKPGNEPKPPTPAKDDDMDKPKKSPPPLRSPSSTIQLGGNKDLPPLTKARTWGTKPELPASSAQNFTTPELPLRRQRDDRVNDSDDVAPPPVEKDDVMKKERRPTLPRKSSSAGTFDSPVQNPTHSSAHAPMPSYSSSSVASSSTRTSSSFASIASTSSSAATTTPASHRNTLTRMLPISTTQMTQQNKSPVPEANASSDTASITSTSTGTVDVDPRKPPRRRPTPLKLKSLPSIPVQPVVPPTSKPLPSPQTSPFPERQVANTLFTSFFDAPPKAVEKIPVDPVPFFEPVEAQARVKTLSTQLWELQGHGKKRSLPMNEEHILFEESMYLLVHIFEDPNGAKVVQTILWVGDEVNESSFEDAQLFARKIAKDHNSRLEIMHEGKETALFIQALGGIIVIRRGSSSRVNSSSYMLCGRRHLGQIVFDEVDLSAKALCSGYPYIISASSGKAYLWQGQGSGADELGCAKLIAMDLAVSGEISQVMEGEETTEFWSLFPDSSEVQGEKAPSYWKSKSTNEKYTTRLFRVDHDRGRRSGFWGRRGDQSPVRRPNAVVQEIKNYVQRDLDATHIHIVDAFFEIYVIVGEKASGRHAEFATALVFAQEYGIMAVSMEDRPFLPHTSVVLYGFPDEAKKAFRKWSDRRALTGRKVPDIINLRAAIEAIR</sequence>
<feature type="compositionally biased region" description="Polar residues" evidence="1">
    <location>
        <begin position="409"/>
        <end position="418"/>
    </location>
</feature>
<feature type="compositionally biased region" description="Polar residues" evidence="1">
    <location>
        <begin position="1007"/>
        <end position="1020"/>
    </location>
</feature>
<feature type="compositionally biased region" description="Polar residues" evidence="1">
    <location>
        <begin position="1311"/>
        <end position="1332"/>
    </location>
</feature>
<feature type="compositionally biased region" description="Basic and acidic residues" evidence="1">
    <location>
        <begin position="205"/>
        <end position="226"/>
    </location>
</feature>
<dbReference type="PANTHER" id="PTHR11977:SF133">
    <property type="entry name" value="DUF4045 DOMAIN-CONTAINING PROTEIN"/>
    <property type="match status" value="1"/>
</dbReference>
<accession>A0A167VF51</accession>
<dbReference type="GO" id="GO:0005737">
    <property type="term" value="C:cytoplasm"/>
    <property type="evidence" value="ECO:0007669"/>
    <property type="project" value="TreeGrafter"/>
</dbReference>
<feature type="compositionally biased region" description="Polar residues" evidence="1">
    <location>
        <begin position="808"/>
        <end position="818"/>
    </location>
</feature>
<proteinExistence type="predicted"/>
<feature type="compositionally biased region" description="Low complexity" evidence="1">
    <location>
        <begin position="848"/>
        <end position="860"/>
    </location>
</feature>
<dbReference type="InterPro" id="IPR007122">
    <property type="entry name" value="Villin/Gelsolin"/>
</dbReference>
<reference evidence="4 5" key="1">
    <citation type="journal article" date="2016" name="Genome Biol. Evol.">
        <title>Divergent and convergent evolution of fungal pathogenicity.</title>
        <authorList>
            <person name="Shang Y."/>
            <person name="Xiao G."/>
            <person name="Zheng P."/>
            <person name="Cen K."/>
            <person name="Zhan S."/>
            <person name="Wang C."/>
        </authorList>
    </citation>
    <scope>NUCLEOTIDE SEQUENCE [LARGE SCALE GENOMIC DNA]</scope>
    <source>
        <strain evidence="4 5">ARSEF 7405</strain>
    </source>
</reference>
<dbReference type="Gene3D" id="3.40.20.10">
    <property type="entry name" value="Severin"/>
    <property type="match status" value="3"/>
</dbReference>
<feature type="compositionally biased region" description="Basic and acidic residues" evidence="1">
    <location>
        <begin position="642"/>
        <end position="657"/>
    </location>
</feature>
<evidence type="ECO:0000259" key="2">
    <source>
        <dbReference type="Pfam" id="PF13254"/>
    </source>
</evidence>
<feature type="domain" description="DUF4045" evidence="2">
    <location>
        <begin position="10"/>
        <end position="903"/>
    </location>
</feature>
<feature type="compositionally biased region" description="Basic and acidic residues" evidence="1">
    <location>
        <begin position="1242"/>
        <end position="1267"/>
    </location>
</feature>